<dbReference type="InterPro" id="IPR029058">
    <property type="entry name" value="AB_hydrolase_fold"/>
</dbReference>
<proteinExistence type="predicted"/>
<comment type="caution">
    <text evidence="2">The sequence shown here is derived from an EMBL/GenBank/DDBJ whole genome shotgun (WGS) entry which is preliminary data.</text>
</comment>
<keyword evidence="2" id="KW-0645">Protease</keyword>
<dbReference type="OrthoDB" id="89099at2759"/>
<dbReference type="Proteomes" id="UP000198211">
    <property type="component" value="Unassembled WGS sequence"/>
</dbReference>
<sequence>VTGYVLDGIATASGASADQFFYSSNTDTNFGEVGDAFLVLCEKDMDCKKRFKPIGLKTSLRNLIVKFDKHPNSKCATLVNNTLGLDAPSFGLRSVLGVMLMDSNIRTLIPPVVYRLQRCSHEDVKILTHFLTNIRSTNQAKTQDSDFESPLLYSLILYSEMWESPLPSLSEMTTRFTDAKMTGGGIYGLGSTYCAFTKEKSNACAEFNVGTYDASAIAYKHDKYWNKSATIPSQASVLLLSGKLDPQTPNKYAEALLSALKGKRKELIAFDYAAHGTILTTPMVARDPWSQSCGMKVFASYVRNGGNLKRLDKSCVERMPTFSLAVPDGYLASFFGTDDSYNGVFNSSLIPN</sequence>
<reference evidence="3" key="1">
    <citation type="submission" date="2017-03" db="EMBL/GenBank/DDBJ databases">
        <title>Phytopthora megakarya and P. palmivora, two closely related causual agents of cacao black pod achieved similar genome size and gene model numbers by different mechanisms.</title>
        <authorList>
            <person name="Ali S."/>
            <person name="Shao J."/>
            <person name="Larry D.J."/>
            <person name="Kronmiller B."/>
            <person name="Shen D."/>
            <person name="Strem M.D."/>
            <person name="Melnick R.L."/>
            <person name="Guiltinan M.J."/>
            <person name="Tyler B.M."/>
            <person name="Meinhardt L.W."/>
            <person name="Bailey B.A."/>
        </authorList>
    </citation>
    <scope>NUCLEOTIDE SEQUENCE [LARGE SCALE GENOMIC DNA]</scope>
    <source>
        <strain evidence="3">zdho120</strain>
    </source>
</reference>
<organism evidence="2 3">
    <name type="scientific">Phytophthora megakarya</name>
    <dbReference type="NCBI Taxonomy" id="4795"/>
    <lineage>
        <taxon>Eukaryota</taxon>
        <taxon>Sar</taxon>
        <taxon>Stramenopiles</taxon>
        <taxon>Oomycota</taxon>
        <taxon>Peronosporomycetes</taxon>
        <taxon>Peronosporales</taxon>
        <taxon>Peronosporaceae</taxon>
        <taxon>Phytophthora</taxon>
    </lineage>
</organism>
<gene>
    <name evidence="2" type="ORF">PHMEG_00014816</name>
</gene>
<dbReference type="Pfam" id="PF08386">
    <property type="entry name" value="Abhydrolase_4"/>
    <property type="match status" value="1"/>
</dbReference>
<dbReference type="InterPro" id="IPR013595">
    <property type="entry name" value="Pept_S33_TAP-like_C"/>
</dbReference>
<accession>A0A225W4D8</accession>
<evidence type="ECO:0000259" key="1">
    <source>
        <dbReference type="Pfam" id="PF08386"/>
    </source>
</evidence>
<keyword evidence="2" id="KW-0378">Hydrolase</keyword>
<dbReference type="GO" id="GO:0008233">
    <property type="term" value="F:peptidase activity"/>
    <property type="evidence" value="ECO:0007669"/>
    <property type="project" value="UniProtKB-KW"/>
</dbReference>
<evidence type="ECO:0000313" key="2">
    <source>
        <dbReference type="EMBL" id="OWZ12079.1"/>
    </source>
</evidence>
<dbReference type="EMBL" id="NBNE01001949">
    <property type="protein sequence ID" value="OWZ12079.1"/>
    <property type="molecule type" value="Genomic_DNA"/>
</dbReference>
<dbReference type="GO" id="GO:0006508">
    <property type="term" value="P:proteolysis"/>
    <property type="evidence" value="ECO:0007669"/>
    <property type="project" value="UniProtKB-KW"/>
</dbReference>
<keyword evidence="3" id="KW-1185">Reference proteome</keyword>
<protein>
    <submittedName>
        <fullName evidence="2">Serine protease</fullName>
    </submittedName>
</protein>
<dbReference type="AlphaFoldDB" id="A0A225W4D8"/>
<feature type="domain" description="Peptidase S33 tripeptidyl aminopeptidase-like C-terminal" evidence="1">
    <location>
        <begin position="229"/>
        <end position="315"/>
    </location>
</feature>
<feature type="non-terminal residue" evidence="2">
    <location>
        <position position="1"/>
    </location>
</feature>
<dbReference type="SUPFAM" id="SSF53474">
    <property type="entry name" value="alpha/beta-Hydrolases"/>
    <property type="match status" value="1"/>
</dbReference>
<evidence type="ECO:0000313" key="3">
    <source>
        <dbReference type="Proteomes" id="UP000198211"/>
    </source>
</evidence>
<name>A0A225W4D8_9STRA</name>
<dbReference type="STRING" id="4795.A0A225W4D8"/>
<dbReference type="Gene3D" id="3.40.50.1820">
    <property type="entry name" value="alpha/beta hydrolase"/>
    <property type="match status" value="1"/>
</dbReference>